<dbReference type="KEGG" id="palw:PSAL_018930"/>
<keyword evidence="2" id="KW-1185">Reference proteome</keyword>
<dbReference type="RefSeq" id="WP_119838163.1">
    <property type="nucleotide sequence ID" value="NZ_CP060436.1"/>
</dbReference>
<evidence type="ECO:0000313" key="2">
    <source>
        <dbReference type="Proteomes" id="UP000283786"/>
    </source>
</evidence>
<gene>
    <name evidence="1" type="ORF">PSAL_018930</name>
</gene>
<dbReference type="OrthoDB" id="7859107at2"/>
<name>A0A418SJS6_9RHOB</name>
<reference evidence="1 2" key="1">
    <citation type="submission" date="2020-08" db="EMBL/GenBank/DDBJ databases">
        <title>Genome sequence of Rhodobacteraceae bacterium Lw-13e.</title>
        <authorList>
            <person name="Poehlein A."/>
            <person name="Wolter L."/>
            <person name="Daniel R."/>
            <person name="Brinkhoff T."/>
        </authorList>
    </citation>
    <scope>NUCLEOTIDE SEQUENCE [LARGE SCALE GENOMIC DNA]</scope>
    <source>
        <strain evidence="1 2">Lw-13e</strain>
    </source>
</reference>
<organism evidence="1 2">
    <name type="scientific">Pseudooceanicola algae</name>
    <dbReference type="NCBI Taxonomy" id="1537215"/>
    <lineage>
        <taxon>Bacteria</taxon>
        <taxon>Pseudomonadati</taxon>
        <taxon>Pseudomonadota</taxon>
        <taxon>Alphaproteobacteria</taxon>
        <taxon>Rhodobacterales</taxon>
        <taxon>Paracoccaceae</taxon>
        <taxon>Pseudooceanicola</taxon>
    </lineage>
</organism>
<dbReference type="AlphaFoldDB" id="A0A418SJS6"/>
<evidence type="ECO:0000313" key="1">
    <source>
        <dbReference type="EMBL" id="QPM90654.1"/>
    </source>
</evidence>
<accession>A0A418SJS6</accession>
<protein>
    <submittedName>
        <fullName evidence="1">Uncharacterized protein</fullName>
    </submittedName>
</protein>
<sequence length="72" mass="8183">MVIFAPIFIVLFLFVAWKMYSPSTRNCRWRLNRALNKDGKTYQRCVTCGVEVMTEDGAPPKVCLAGQAEPQD</sequence>
<dbReference type="EMBL" id="CP060436">
    <property type="protein sequence ID" value="QPM90654.1"/>
    <property type="molecule type" value="Genomic_DNA"/>
</dbReference>
<proteinExistence type="predicted"/>
<dbReference type="Proteomes" id="UP000283786">
    <property type="component" value="Chromosome"/>
</dbReference>